<feature type="region of interest" description="Disordered" evidence="4">
    <location>
        <begin position="188"/>
        <end position="209"/>
    </location>
</feature>
<dbReference type="Pfam" id="PF01294">
    <property type="entry name" value="Ribosomal_L13e"/>
    <property type="match status" value="1"/>
</dbReference>
<dbReference type="GO" id="GO:0003735">
    <property type="term" value="F:structural constituent of ribosome"/>
    <property type="evidence" value="ECO:0007669"/>
    <property type="project" value="InterPro"/>
</dbReference>
<name>A0A7S0T5W9_9RHOD</name>
<proteinExistence type="inferred from homology"/>
<evidence type="ECO:0000256" key="3">
    <source>
        <dbReference type="ARBA" id="ARBA00023274"/>
    </source>
</evidence>
<accession>A0A7S0T5W9</accession>
<dbReference type="PANTHER" id="PTHR11722">
    <property type="entry name" value="60S RIBOSOMAL PROTEIN L13"/>
    <property type="match status" value="1"/>
</dbReference>
<dbReference type="PANTHER" id="PTHR11722:SF0">
    <property type="entry name" value="LARGE RIBOSOMAL SUBUNIT PROTEIN EL13"/>
    <property type="match status" value="1"/>
</dbReference>
<evidence type="ECO:0008006" key="6">
    <source>
        <dbReference type="Google" id="ProtNLM"/>
    </source>
</evidence>
<dbReference type="GO" id="GO:0006412">
    <property type="term" value="P:translation"/>
    <property type="evidence" value="ECO:0007669"/>
    <property type="project" value="InterPro"/>
</dbReference>
<keyword evidence="3" id="KW-0687">Ribonucleoprotein</keyword>
<evidence type="ECO:0000256" key="2">
    <source>
        <dbReference type="ARBA" id="ARBA00022980"/>
    </source>
</evidence>
<evidence type="ECO:0000256" key="4">
    <source>
        <dbReference type="SAM" id="MobiDB-lite"/>
    </source>
</evidence>
<keyword evidence="2" id="KW-0689">Ribosomal protein</keyword>
<reference evidence="5" key="1">
    <citation type="submission" date="2021-01" db="EMBL/GenBank/DDBJ databases">
        <authorList>
            <person name="Corre E."/>
            <person name="Pelletier E."/>
            <person name="Niang G."/>
            <person name="Scheremetjew M."/>
            <person name="Finn R."/>
            <person name="Kale V."/>
            <person name="Holt S."/>
            <person name="Cochrane G."/>
            <person name="Meng A."/>
            <person name="Brown T."/>
            <person name="Cohen L."/>
        </authorList>
    </citation>
    <scope>NUCLEOTIDE SEQUENCE</scope>
    <source>
        <strain evidence="5">CCMP3276</strain>
    </source>
</reference>
<dbReference type="FunFam" id="1.20.5.110:FF:000003">
    <property type="entry name" value="60S ribosomal protein L13"/>
    <property type="match status" value="1"/>
</dbReference>
<evidence type="ECO:0000313" key="5">
    <source>
        <dbReference type="EMBL" id="CAD8724730.1"/>
    </source>
</evidence>
<organism evidence="5">
    <name type="scientific">Erythrolobus madagascarensis</name>
    <dbReference type="NCBI Taxonomy" id="708628"/>
    <lineage>
        <taxon>Eukaryota</taxon>
        <taxon>Rhodophyta</taxon>
        <taxon>Bangiophyceae</taxon>
        <taxon>Porphyridiales</taxon>
        <taxon>Porphyridiaceae</taxon>
        <taxon>Erythrolobus</taxon>
    </lineage>
</organism>
<dbReference type="GO" id="GO:0022625">
    <property type="term" value="C:cytosolic large ribosomal subunit"/>
    <property type="evidence" value="ECO:0007669"/>
    <property type="project" value="TreeGrafter"/>
</dbReference>
<dbReference type="HAMAP" id="MF_00499">
    <property type="entry name" value="Ribosomal_eL13"/>
    <property type="match status" value="1"/>
</dbReference>
<dbReference type="EMBL" id="HBFE01001168">
    <property type="protein sequence ID" value="CAD8724730.1"/>
    <property type="molecule type" value="Transcribed_RNA"/>
</dbReference>
<dbReference type="AlphaFoldDB" id="A0A7S0T5W9"/>
<evidence type="ECO:0000256" key="1">
    <source>
        <dbReference type="ARBA" id="ARBA00005640"/>
    </source>
</evidence>
<dbReference type="InterPro" id="IPR001380">
    <property type="entry name" value="Ribosomal_eL13"/>
</dbReference>
<dbReference type="Gene3D" id="1.20.5.110">
    <property type="match status" value="1"/>
</dbReference>
<dbReference type="GO" id="GO:0003723">
    <property type="term" value="F:RNA binding"/>
    <property type="evidence" value="ECO:0007669"/>
    <property type="project" value="TreeGrafter"/>
</dbReference>
<protein>
    <recommendedName>
        <fullName evidence="6">60S ribosomal protein L13</fullName>
    </recommendedName>
</protein>
<sequence>MKHNNMVPNAHFHKEWQLRVRTWFNQPMRKKRRRTARQLKAARIAPRPVDGALRPVVQCPTVKYNMKQRLGRGFTLEELKEAEMPKKLAGTVGIAVDHRRKNRSVEGFQRNVQRLKEYKSRLIVFPKRAGKPKAGDSDASELATATQFAGKLMPIVGVEGAIEARAITEEEKQTRVYAKLRLERANAKHDGMRKKLAAEAAAAEEDKKN</sequence>
<comment type="similarity">
    <text evidence="1">Belongs to the eukaryotic ribosomal protein eL13 family.</text>
</comment>
<gene>
    <name evidence="5" type="ORF">EMAD1354_LOCUS807</name>
</gene>